<keyword evidence="6" id="KW-0464">Manganese</keyword>
<dbReference type="AlphaFoldDB" id="A0AAW2T0P6"/>
<sequence length="323" mass="36875">MGMQLALALEDEFGRTTFTATSVESIICIRKNFMLEVILRISACRLSVFSSYILKPASFCASLLLIKPKRKGLHHERERSCALRVWEDQKPSLKIAQRLRLYKPHRSFDVSDGSTSVRNLRIQVSAREWVPQGVGPSRAAVLICLFEGEKGDLRVILTKRSSTMSSHSGEVALPGGKWEEGHKNDAETALREAKEEIGLDPSIVEVVTILEPFYTKRNITVFPVIGIIWNKNGFNPVPNAAEVESVFDAPLEMFLKNENRREEKREWMGYNYLLHFFDYQVDGKSYIIWALTAAILIRAASVVYQEPPAFEEHRPKFWSRSRQ</sequence>
<dbReference type="GO" id="GO:0015938">
    <property type="term" value="P:coenzyme A catabolic process"/>
    <property type="evidence" value="ECO:0007669"/>
    <property type="project" value="TreeGrafter"/>
</dbReference>
<gene>
    <name evidence="8" type="ORF">Sradi_2194400</name>
</gene>
<evidence type="ECO:0000256" key="6">
    <source>
        <dbReference type="ARBA" id="ARBA00023211"/>
    </source>
</evidence>
<dbReference type="PROSITE" id="PS51462">
    <property type="entry name" value="NUDIX"/>
    <property type="match status" value="1"/>
</dbReference>
<keyword evidence="4 8" id="KW-0378">Hydrolase</keyword>
<keyword evidence="5" id="KW-0460">Magnesium</keyword>
<dbReference type="Gene3D" id="3.90.79.10">
    <property type="entry name" value="Nucleoside Triphosphate Pyrophosphohydrolase"/>
    <property type="match status" value="1"/>
</dbReference>
<evidence type="ECO:0000313" key="8">
    <source>
        <dbReference type="EMBL" id="KAL0398511.1"/>
    </source>
</evidence>
<proteinExistence type="predicted"/>
<dbReference type="FunFam" id="3.90.79.10:FF:000036">
    <property type="entry name" value="Nudix hydrolase 11"/>
    <property type="match status" value="1"/>
</dbReference>
<comment type="caution">
    <text evidence="8">The sequence shown here is derived from an EMBL/GenBank/DDBJ whole genome shotgun (WGS) entry which is preliminary data.</text>
</comment>
<evidence type="ECO:0000259" key="7">
    <source>
        <dbReference type="PROSITE" id="PS51462"/>
    </source>
</evidence>
<dbReference type="PANTHER" id="PTHR12992:SF41">
    <property type="entry name" value="NUDIX HYDROLASE 11"/>
    <property type="match status" value="1"/>
</dbReference>
<dbReference type="PANTHER" id="PTHR12992">
    <property type="entry name" value="NUDIX HYDROLASE"/>
    <property type="match status" value="1"/>
</dbReference>
<reference evidence="8" key="2">
    <citation type="journal article" date="2024" name="Plant">
        <title>Genomic evolution and insights into agronomic trait innovations of Sesamum species.</title>
        <authorList>
            <person name="Miao H."/>
            <person name="Wang L."/>
            <person name="Qu L."/>
            <person name="Liu H."/>
            <person name="Sun Y."/>
            <person name="Le M."/>
            <person name="Wang Q."/>
            <person name="Wei S."/>
            <person name="Zheng Y."/>
            <person name="Lin W."/>
            <person name="Duan Y."/>
            <person name="Cao H."/>
            <person name="Xiong S."/>
            <person name="Wang X."/>
            <person name="Wei L."/>
            <person name="Li C."/>
            <person name="Ma Q."/>
            <person name="Ju M."/>
            <person name="Zhao R."/>
            <person name="Li G."/>
            <person name="Mu C."/>
            <person name="Tian Q."/>
            <person name="Mei H."/>
            <person name="Zhang T."/>
            <person name="Gao T."/>
            <person name="Zhang H."/>
        </authorList>
    </citation>
    <scope>NUCLEOTIDE SEQUENCE</scope>
    <source>
        <strain evidence="8">G02</strain>
    </source>
</reference>
<dbReference type="GO" id="GO:0015937">
    <property type="term" value="P:coenzyme A biosynthetic process"/>
    <property type="evidence" value="ECO:0007669"/>
    <property type="project" value="UniProtKB-ARBA"/>
</dbReference>
<feature type="domain" description="Nudix hydrolase" evidence="7">
    <location>
        <begin position="136"/>
        <end position="292"/>
    </location>
</feature>
<dbReference type="SUPFAM" id="SSF55811">
    <property type="entry name" value="Nudix"/>
    <property type="match status" value="1"/>
</dbReference>
<evidence type="ECO:0000256" key="2">
    <source>
        <dbReference type="ARBA" id="ARBA00001946"/>
    </source>
</evidence>
<dbReference type="EMBL" id="JACGWJ010000009">
    <property type="protein sequence ID" value="KAL0398511.1"/>
    <property type="molecule type" value="Genomic_DNA"/>
</dbReference>
<reference evidence="8" key="1">
    <citation type="submission" date="2020-06" db="EMBL/GenBank/DDBJ databases">
        <authorList>
            <person name="Li T."/>
            <person name="Hu X."/>
            <person name="Zhang T."/>
            <person name="Song X."/>
            <person name="Zhang H."/>
            <person name="Dai N."/>
            <person name="Sheng W."/>
            <person name="Hou X."/>
            <person name="Wei L."/>
        </authorList>
    </citation>
    <scope>NUCLEOTIDE SEQUENCE</scope>
    <source>
        <strain evidence="8">G02</strain>
        <tissue evidence="8">Leaf</tissue>
    </source>
</reference>
<dbReference type="GO" id="GO:0046872">
    <property type="term" value="F:metal ion binding"/>
    <property type="evidence" value="ECO:0007669"/>
    <property type="project" value="UniProtKB-KW"/>
</dbReference>
<dbReference type="InterPro" id="IPR045121">
    <property type="entry name" value="CoAse"/>
</dbReference>
<evidence type="ECO:0000256" key="3">
    <source>
        <dbReference type="ARBA" id="ARBA00022723"/>
    </source>
</evidence>
<organism evidence="8">
    <name type="scientific">Sesamum radiatum</name>
    <name type="common">Black benniseed</name>
    <dbReference type="NCBI Taxonomy" id="300843"/>
    <lineage>
        <taxon>Eukaryota</taxon>
        <taxon>Viridiplantae</taxon>
        <taxon>Streptophyta</taxon>
        <taxon>Embryophyta</taxon>
        <taxon>Tracheophyta</taxon>
        <taxon>Spermatophyta</taxon>
        <taxon>Magnoliopsida</taxon>
        <taxon>eudicotyledons</taxon>
        <taxon>Gunneridae</taxon>
        <taxon>Pentapetalae</taxon>
        <taxon>asterids</taxon>
        <taxon>lamiids</taxon>
        <taxon>Lamiales</taxon>
        <taxon>Pedaliaceae</taxon>
        <taxon>Sesamum</taxon>
    </lineage>
</organism>
<dbReference type="Pfam" id="PF00293">
    <property type="entry name" value="NUDIX"/>
    <property type="match status" value="1"/>
</dbReference>
<dbReference type="GO" id="GO:0008893">
    <property type="term" value="F:guanosine-3',5'-bis(diphosphate) 3'-diphosphatase activity"/>
    <property type="evidence" value="ECO:0007669"/>
    <property type="project" value="UniProtKB-ARBA"/>
</dbReference>
<accession>A0AAW2T0P6</accession>
<dbReference type="GO" id="GO:0005737">
    <property type="term" value="C:cytoplasm"/>
    <property type="evidence" value="ECO:0007669"/>
    <property type="project" value="UniProtKB-ARBA"/>
</dbReference>
<evidence type="ECO:0000256" key="1">
    <source>
        <dbReference type="ARBA" id="ARBA00001936"/>
    </source>
</evidence>
<evidence type="ECO:0000256" key="5">
    <source>
        <dbReference type="ARBA" id="ARBA00022842"/>
    </source>
</evidence>
<dbReference type="InterPro" id="IPR015797">
    <property type="entry name" value="NUDIX_hydrolase-like_dom_sf"/>
</dbReference>
<dbReference type="CDD" id="cd03426">
    <property type="entry name" value="NUDIX_CoAse_Nudt7"/>
    <property type="match status" value="1"/>
</dbReference>
<protein>
    <submittedName>
        <fullName evidence="8">Nudix hydrolase 15, mitochondrial</fullName>
    </submittedName>
</protein>
<dbReference type="GO" id="GO:0006637">
    <property type="term" value="P:acyl-CoA metabolic process"/>
    <property type="evidence" value="ECO:0007669"/>
    <property type="project" value="UniProtKB-ARBA"/>
</dbReference>
<evidence type="ECO:0000256" key="4">
    <source>
        <dbReference type="ARBA" id="ARBA00022801"/>
    </source>
</evidence>
<keyword evidence="3" id="KW-0479">Metal-binding</keyword>
<name>A0AAW2T0P6_SESRA</name>
<dbReference type="GO" id="GO:0010945">
    <property type="term" value="F:coenzyme A diphosphatase activity"/>
    <property type="evidence" value="ECO:0007669"/>
    <property type="project" value="InterPro"/>
</dbReference>
<comment type="cofactor">
    <cofactor evidence="2">
        <name>Mg(2+)</name>
        <dbReference type="ChEBI" id="CHEBI:18420"/>
    </cofactor>
</comment>
<comment type="cofactor">
    <cofactor evidence="1">
        <name>Mn(2+)</name>
        <dbReference type="ChEBI" id="CHEBI:29035"/>
    </cofactor>
</comment>
<dbReference type="InterPro" id="IPR000086">
    <property type="entry name" value="NUDIX_hydrolase_dom"/>
</dbReference>